<evidence type="ECO:0000256" key="6">
    <source>
        <dbReference type="ARBA" id="ARBA00023288"/>
    </source>
</evidence>
<evidence type="ECO:0000259" key="8">
    <source>
        <dbReference type="Pfam" id="PF02608"/>
    </source>
</evidence>
<dbReference type="Gene3D" id="3.40.50.2300">
    <property type="match status" value="2"/>
</dbReference>
<evidence type="ECO:0000256" key="3">
    <source>
        <dbReference type="ARBA" id="ARBA00022475"/>
    </source>
</evidence>
<dbReference type="InterPro" id="IPR050957">
    <property type="entry name" value="BMP_lipoprotein"/>
</dbReference>
<evidence type="ECO:0000256" key="5">
    <source>
        <dbReference type="ARBA" id="ARBA00023136"/>
    </source>
</evidence>
<dbReference type="PANTHER" id="PTHR34296">
    <property type="entry name" value="TRANSCRIPTIONAL ACTIVATOR PROTEIN MED"/>
    <property type="match status" value="1"/>
</dbReference>
<evidence type="ECO:0000256" key="4">
    <source>
        <dbReference type="ARBA" id="ARBA00022729"/>
    </source>
</evidence>
<comment type="subcellular location">
    <subcellularLocation>
        <location evidence="1">Cell membrane</location>
        <topology evidence="1">Lipid-anchor</topology>
    </subcellularLocation>
</comment>
<keyword evidence="4 7" id="KW-0732">Signal</keyword>
<dbReference type="RefSeq" id="WP_184864736.1">
    <property type="nucleotide sequence ID" value="NZ_BAAAWY010000018.1"/>
</dbReference>
<name>A0A7W9KJH5_9PSEU</name>
<evidence type="ECO:0000256" key="7">
    <source>
        <dbReference type="SAM" id="SignalP"/>
    </source>
</evidence>
<comment type="similarity">
    <text evidence="2">Belongs to the BMP lipoprotein family.</text>
</comment>
<dbReference type="AlphaFoldDB" id="A0A7W9KJH5"/>
<dbReference type="InterPro" id="IPR028082">
    <property type="entry name" value="Peripla_BP_I"/>
</dbReference>
<dbReference type="GO" id="GO:0005886">
    <property type="term" value="C:plasma membrane"/>
    <property type="evidence" value="ECO:0007669"/>
    <property type="project" value="UniProtKB-SubCell"/>
</dbReference>
<dbReference type="Proteomes" id="UP000585638">
    <property type="component" value="Unassembled WGS sequence"/>
</dbReference>
<dbReference type="PANTHER" id="PTHR34296:SF2">
    <property type="entry name" value="ABC TRANSPORTER GUANOSINE-BINDING PROTEIN NUPN"/>
    <property type="match status" value="1"/>
</dbReference>
<gene>
    <name evidence="9" type="ORF">BJ998_004629</name>
</gene>
<dbReference type="SUPFAM" id="SSF53822">
    <property type="entry name" value="Periplasmic binding protein-like I"/>
    <property type="match status" value="1"/>
</dbReference>
<reference evidence="9 10" key="1">
    <citation type="submission" date="2020-08" db="EMBL/GenBank/DDBJ databases">
        <title>Sequencing the genomes of 1000 actinobacteria strains.</title>
        <authorList>
            <person name="Klenk H.-P."/>
        </authorList>
    </citation>
    <scope>NUCLEOTIDE SEQUENCE [LARGE SCALE GENOMIC DNA]</scope>
    <source>
        <strain evidence="9 10">DSM 43851</strain>
    </source>
</reference>
<accession>A0A7W9KJH5</accession>
<evidence type="ECO:0000313" key="9">
    <source>
        <dbReference type="EMBL" id="MBB5893433.1"/>
    </source>
</evidence>
<evidence type="ECO:0000256" key="2">
    <source>
        <dbReference type="ARBA" id="ARBA00008610"/>
    </source>
</evidence>
<proteinExistence type="inferred from homology"/>
<sequence>MRGVAVAAIALTSVVSLAACAKDSTSSAGGGSTSSASGSGCKLATPPNATAAGTSTTSGSTKVDGSALKVGLAYDIGGRGDASFNDAAAAGLDLAKAQLGIKAENIKETTAAPNESDSAKETRLRQLAQEGFNPIVTVGFAYGPALQNVAKDFPNTKFAIVDSTVENSPNVTPLTFTEEQGSFLVGVIAAYKSKACHVGFVGGVNVPLIQKFQAGFDAGAKAAAPDIKIEDKYITPAGDFTGFQAPDKGRLVAQGELSAGADVIYQAAGNSGKGIFDAVKAKGGAYAIGVDSDQYKQAGVADDKDIIISSMMKRVDTAVYDFLRGVASNDLTTIPKVFDLSVGGVDYATSGGKVDDIKSTVDAYKAQIISGAIKVPSTLSGS</sequence>
<dbReference type="PROSITE" id="PS51257">
    <property type="entry name" value="PROKAR_LIPOPROTEIN"/>
    <property type="match status" value="1"/>
</dbReference>
<feature type="chain" id="PRO_5039600419" evidence="7">
    <location>
        <begin position="19"/>
        <end position="382"/>
    </location>
</feature>
<dbReference type="CDD" id="cd06354">
    <property type="entry name" value="PBP1_PrnA-like"/>
    <property type="match status" value="1"/>
</dbReference>
<keyword evidence="5" id="KW-0472">Membrane</keyword>
<comment type="caution">
    <text evidence="9">The sequence shown here is derived from an EMBL/GenBank/DDBJ whole genome shotgun (WGS) entry which is preliminary data.</text>
</comment>
<organism evidence="9 10">
    <name type="scientific">Kutzneria kofuensis</name>
    <dbReference type="NCBI Taxonomy" id="103725"/>
    <lineage>
        <taxon>Bacteria</taxon>
        <taxon>Bacillati</taxon>
        <taxon>Actinomycetota</taxon>
        <taxon>Actinomycetes</taxon>
        <taxon>Pseudonocardiales</taxon>
        <taxon>Pseudonocardiaceae</taxon>
        <taxon>Kutzneria</taxon>
    </lineage>
</organism>
<dbReference type="Pfam" id="PF02608">
    <property type="entry name" value="Bmp"/>
    <property type="match status" value="1"/>
</dbReference>
<keyword evidence="3" id="KW-1003">Cell membrane</keyword>
<dbReference type="EMBL" id="JACHIR010000001">
    <property type="protein sequence ID" value="MBB5893433.1"/>
    <property type="molecule type" value="Genomic_DNA"/>
</dbReference>
<dbReference type="InterPro" id="IPR003760">
    <property type="entry name" value="PnrA-like"/>
</dbReference>
<feature type="domain" description="ABC transporter substrate-binding protein PnrA-like" evidence="8">
    <location>
        <begin position="75"/>
        <end position="376"/>
    </location>
</feature>
<keyword evidence="10" id="KW-1185">Reference proteome</keyword>
<protein>
    <submittedName>
        <fullName evidence="9">Basic membrane protein A</fullName>
    </submittedName>
</protein>
<evidence type="ECO:0000256" key="1">
    <source>
        <dbReference type="ARBA" id="ARBA00004193"/>
    </source>
</evidence>
<feature type="signal peptide" evidence="7">
    <location>
        <begin position="1"/>
        <end position="18"/>
    </location>
</feature>
<keyword evidence="6" id="KW-0449">Lipoprotein</keyword>
<evidence type="ECO:0000313" key="10">
    <source>
        <dbReference type="Proteomes" id="UP000585638"/>
    </source>
</evidence>